<dbReference type="InterPro" id="IPR008207">
    <property type="entry name" value="Sig_transdc_His_kin_Hpt_dom"/>
</dbReference>
<dbReference type="InterPro" id="IPR036641">
    <property type="entry name" value="HPT_dom_sf"/>
</dbReference>
<proteinExistence type="predicted"/>
<keyword evidence="4" id="KW-1185">Reference proteome</keyword>
<accession>A0A1U7JL01</accession>
<protein>
    <recommendedName>
        <fullName evidence="2">HPt domain-containing protein</fullName>
    </recommendedName>
</protein>
<dbReference type="Proteomes" id="UP000185783">
    <property type="component" value="Unassembled WGS sequence"/>
</dbReference>
<evidence type="ECO:0000313" key="3">
    <source>
        <dbReference type="EMBL" id="OKL45321.1"/>
    </source>
</evidence>
<evidence type="ECO:0000313" key="4">
    <source>
        <dbReference type="Proteomes" id="UP000185783"/>
    </source>
</evidence>
<dbReference type="Gene3D" id="1.20.120.160">
    <property type="entry name" value="HPT domain"/>
    <property type="match status" value="1"/>
</dbReference>
<gene>
    <name evidence="3" type="ORF">A3843_03010</name>
</gene>
<keyword evidence="1" id="KW-0902">Two-component regulatory system</keyword>
<organism evidence="3 4">
    <name type="scientific">Pseudovibrio exalbescens</name>
    <dbReference type="NCBI Taxonomy" id="197461"/>
    <lineage>
        <taxon>Bacteria</taxon>
        <taxon>Pseudomonadati</taxon>
        <taxon>Pseudomonadota</taxon>
        <taxon>Alphaproteobacteria</taxon>
        <taxon>Hyphomicrobiales</taxon>
        <taxon>Stappiaceae</taxon>
        <taxon>Pseudovibrio</taxon>
    </lineage>
</organism>
<evidence type="ECO:0000259" key="2">
    <source>
        <dbReference type="Pfam" id="PF01627"/>
    </source>
</evidence>
<comment type="caution">
    <text evidence="3">The sequence shown here is derived from an EMBL/GenBank/DDBJ whole genome shotgun (WGS) entry which is preliminary data.</text>
</comment>
<dbReference type="GO" id="GO:0004672">
    <property type="term" value="F:protein kinase activity"/>
    <property type="evidence" value="ECO:0007669"/>
    <property type="project" value="UniProtKB-ARBA"/>
</dbReference>
<dbReference type="Pfam" id="PF01627">
    <property type="entry name" value="Hpt"/>
    <property type="match status" value="1"/>
</dbReference>
<dbReference type="SUPFAM" id="SSF47226">
    <property type="entry name" value="Histidine-containing phosphotransfer domain, HPT domain"/>
    <property type="match status" value="1"/>
</dbReference>
<dbReference type="GO" id="GO:0000160">
    <property type="term" value="P:phosphorelay signal transduction system"/>
    <property type="evidence" value="ECO:0007669"/>
    <property type="project" value="UniProtKB-KW"/>
</dbReference>
<dbReference type="EMBL" id="LVVZ01000005">
    <property type="protein sequence ID" value="OKL45321.1"/>
    <property type="molecule type" value="Genomic_DNA"/>
</dbReference>
<sequence length="136" mass="15059">MIWKKNHFTALLDLLLTGLCDCIRDYFLSAVILDLPHLERVTFEDRSLQREVLTLFCTQLGAHLVRLGVGVDDDELLELLHTIKGAARGVGAVALAECVADEESRCRAGQSCRMERVSSVAVQTQQAIEHRLAALS</sequence>
<reference evidence="3 4" key="1">
    <citation type="submission" date="2016-03" db="EMBL/GenBank/DDBJ databases">
        <title>Genome sequence of Nesiotobacter sp. nov., a moderately halophilic alphaproteobacterium isolated from the Yellow Sea, China.</title>
        <authorList>
            <person name="Zhang G."/>
            <person name="Zhang R."/>
        </authorList>
    </citation>
    <scope>NUCLEOTIDE SEQUENCE [LARGE SCALE GENOMIC DNA]</scope>
    <source>
        <strain evidence="3 4">WB1-6</strain>
    </source>
</reference>
<dbReference type="AlphaFoldDB" id="A0A1U7JL01"/>
<evidence type="ECO:0000256" key="1">
    <source>
        <dbReference type="ARBA" id="ARBA00023012"/>
    </source>
</evidence>
<feature type="domain" description="HPt" evidence="2">
    <location>
        <begin position="51"/>
        <end position="127"/>
    </location>
</feature>
<name>A0A1U7JL01_9HYPH</name>